<dbReference type="PANTHER" id="PTHR38364">
    <property type="entry name" value="OSJNBA0022H21.9 PROTEIN"/>
    <property type="match status" value="1"/>
</dbReference>
<accession>A0A0K9PSE7</accession>
<keyword evidence="2" id="KW-0812">Transmembrane</keyword>
<dbReference type="OrthoDB" id="679818at2759"/>
<feature type="region of interest" description="Disordered" evidence="1">
    <location>
        <begin position="1"/>
        <end position="20"/>
    </location>
</feature>
<gene>
    <name evidence="3" type="ORF">ZOSMA_172G00400</name>
</gene>
<proteinExistence type="predicted"/>
<evidence type="ECO:0000313" key="4">
    <source>
        <dbReference type="Proteomes" id="UP000036987"/>
    </source>
</evidence>
<name>A0A0K9PSE7_ZOSMR</name>
<keyword evidence="2" id="KW-0472">Membrane</keyword>
<dbReference type="PANTHER" id="PTHR38364:SF1">
    <property type="entry name" value="OS04G0475300 PROTEIN"/>
    <property type="match status" value="1"/>
</dbReference>
<comment type="caution">
    <text evidence="3">The sequence shown here is derived from an EMBL/GenBank/DDBJ whole genome shotgun (WGS) entry which is preliminary data.</text>
</comment>
<dbReference type="Proteomes" id="UP000036987">
    <property type="component" value="Unassembled WGS sequence"/>
</dbReference>
<keyword evidence="4" id="KW-1185">Reference proteome</keyword>
<feature type="transmembrane region" description="Helical" evidence="2">
    <location>
        <begin position="139"/>
        <end position="162"/>
    </location>
</feature>
<protein>
    <submittedName>
        <fullName evidence="3">Uncharacterized protein</fullName>
    </submittedName>
</protein>
<evidence type="ECO:0000256" key="1">
    <source>
        <dbReference type="SAM" id="MobiDB-lite"/>
    </source>
</evidence>
<dbReference type="EMBL" id="LFYR01000650">
    <property type="protein sequence ID" value="KMZ71911.1"/>
    <property type="molecule type" value="Genomic_DNA"/>
</dbReference>
<dbReference type="AlphaFoldDB" id="A0A0K9PSE7"/>
<keyword evidence="2" id="KW-1133">Transmembrane helix</keyword>
<evidence type="ECO:0000256" key="2">
    <source>
        <dbReference type="SAM" id="Phobius"/>
    </source>
</evidence>
<reference evidence="4" key="1">
    <citation type="journal article" date="2016" name="Nature">
        <title>The genome of the seagrass Zostera marina reveals angiosperm adaptation to the sea.</title>
        <authorList>
            <person name="Olsen J.L."/>
            <person name="Rouze P."/>
            <person name="Verhelst B."/>
            <person name="Lin Y.-C."/>
            <person name="Bayer T."/>
            <person name="Collen J."/>
            <person name="Dattolo E."/>
            <person name="De Paoli E."/>
            <person name="Dittami S."/>
            <person name="Maumus F."/>
            <person name="Michel G."/>
            <person name="Kersting A."/>
            <person name="Lauritano C."/>
            <person name="Lohaus R."/>
            <person name="Toepel M."/>
            <person name="Tonon T."/>
            <person name="Vanneste K."/>
            <person name="Amirebrahimi M."/>
            <person name="Brakel J."/>
            <person name="Bostroem C."/>
            <person name="Chovatia M."/>
            <person name="Grimwood J."/>
            <person name="Jenkins J.W."/>
            <person name="Jueterbock A."/>
            <person name="Mraz A."/>
            <person name="Stam W.T."/>
            <person name="Tice H."/>
            <person name="Bornberg-Bauer E."/>
            <person name="Green P.J."/>
            <person name="Pearson G.A."/>
            <person name="Procaccini G."/>
            <person name="Duarte C.M."/>
            <person name="Schmutz J."/>
            <person name="Reusch T.B.H."/>
            <person name="Van de Peer Y."/>
        </authorList>
    </citation>
    <scope>NUCLEOTIDE SEQUENCE [LARGE SCALE GENOMIC DNA]</scope>
    <source>
        <strain evidence="4">cv. Finnish</strain>
    </source>
</reference>
<sequence>MEEKRPQEEANTSDGGGRCNRKWQDRIHSLTHILTSPTTNPSLHSQLFISTHNPDPSIDCTAYPPFFSPPLVLFQWSITHLFFPRLLTRGLPHSSWRSKCPLQQPPPLVLSTGIDPAPERWGAEERKMLFRKRLNRPSLGTHVPALLGIFMPNLFIFTLLLWDPLSLRKQKNAPPFL</sequence>
<dbReference type="OMA" id="NWDYPPV"/>
<organism evidence="3 4">
    <name type="scientific">Zostera marina</name>
    <name type="common">Eelgrass</name>
    <dbReference type="NCBI Taxonomy" id="29655"/>
    <lineage>
        <taxon>Eukaryota</taxon>
        <taxon>Viridiplantae</taxon>
        <taxon>Streptophyta</taxon>
        <taxon>Embryophyta</taxon>
        <taxon>Tracheophyta</taxon>
        <taxon>Spermatophyta</taxon>
        <taxon>Magnoliopsida</taxon>
        <taxon>Liliopsida</taxon>
        <taxon>Zosteraceae</taxon>
        <taxon>Zostera</taxon>
    </lineage>
</organism>
<evidence type="ECO:0000313" key="3">
    <source>
        <dbReference type="EMBL" id="KMZ71911.1"/>
    </source>
</evidence>